<evidence type="ECO:0000313" key="3">
    <source>
        <dbReference type="Proteomes" id="UP001429580"/>
    </source>
</evidence>
<keyword evidence="1 2" id="KW-0808">Transferase</keyword>
<sequence>MSSASPAGLHGITVIDLTQGVAGPFCTRLMSQMGARIIKIERPGGGDIIRFWDNIVHGMCSGHAWVNPGKESLALNLKDEKARDILMELVATADVVIENFVPGTLEAWGLTYDAFRARNEKIIFCRISGFGQEGEYSTRSALDLIVQGETGLISTNGTPEEPAKISLSLCDISGAMYATVGILEALFHRERTGRGQEIQVALFDSIMTWTGYFPYMMWYGGKAPVRVGLHHHTMAPYGPYVAADGKQVIVAGGGGHVVMWRKFCEAIDDLALFDDPRFSNNNDRLANRAELDVRISEAFAKRNRAWWLARFHEFGIPAGALNSFEDALDHQRFRDRDLIKEVQSAVGPVKVFDFPPRLSDVAAVNRLGPPLVGEHTAAILAEMGMDSDAVAALVAHGTVGLIEEVANG</sequence>
<dbReference type="SUPFAM" id="SSF89796">
    <property type="entry name" value="CoA-transferase family III (CaiB/BaiF)"/>
    <property type="match status" value="1"/>
</dbReference>
<proteinExistence type="predicted"/>
<dbReference type="InterPro" id="IPR050483">
    <property type="entry name" value="CoA-transferase_III_domain"/>
</dbReference>
<evidence type="ECO:0000313" key="2">
    <source>
        <dbReference type="EMBL" id="NIJ59145.1"/>
    </source>
</evidence>
<dbReference type="PANTHER" id="PTHR48207:SF3">
    <property type="entry name" value="SUCCINATE--HYDROXYMETHYLGLUTARATE COA-TRANSFERASE"/>
    <property type="match status" value="1"/>
</dbReference>
<dbReference type="RefSeq" id="WP_166954239.1">
    <property type="nucleotide sequence ID" value="NZ_JAASQI010000007.1"/>
</dbReference>
<dbReference type="Gene3D" id="3.40.50.10540">
    <property type="entry name" value="Crotonobetainyl-coa:carnitine coa-transferase, domain 1"/>
    <property type="match status" value="1"/>
</dbReference>
<dbReference type="Proteomes" id="UP001429580">
    <property type="component" value="Unassembled WGS sequence"/>
</dbReference>
<dbReference type="InterPro" id="IPR023606">
    <property type="entry name" value="CoA-Trfase_III_dom_1_sf"/>
</dbReference>
<dbReference type="Pfam" id="PF02515">
    <property type="entry name" value="CoA_transf_3"/>
    <property type="match status" value="1"/>
</dbReference>
<organism evidence="2 3">
    <name type="scientific">Pseudochelatococcus lubricantis</name>
    <dbReference type="NCBI Taxonomy" id="1538102"/>
    <lineage>
        <taxon>Bacteria</taxon>
        <taxon>Pseudomonadati</taxon>
        <taxon>Pseudomonadota</taxon>
        <taxon>Alphaproteobacteria</taxon>
        <taxon>Hyphomicrobiales</taxon>
        <taxon>Chelatococcaceae</taxon>
        <taxon>Pseudochelatococcus</taxon>
    </lineage>
</organism>
<accession>A0ABX0V4F8</accession>
<dbReference type="GO" id="GO:0033608">
    <property type="term" value="F:formyl-CoA transferase activity"/>
    <property type="evidence" value="ECO:0007669"/>
    <property type="project" value="UniProtKB-EC"/>
</dbReference>
<reference evidence="2 3" key="1">
    <citation type="submission" date="2020-03" db="EMBL/GenBank/DDBJ databases">
        <title>Genomic Encyclopedia of Type Strains, Phase IV (KMG-IV): sequencing the most valuable type-strain genomes for metagenomic binning, comparative biology and taxonomic classification.</title>
        <authorList>
            <person name="Goeker M."/>
        </authorList>
    </citation>
    <scope>NUCLEOTIDE SEQUENCE [LARGE SCALE GENOMIC DNA]</scope>
    <source>
        <strain evidence="2 3">DSM 103870</strain>
    </source>
</reference>
<dbReference type="PANTHER" id="PTHR48207">
    <property type="entry name" value="SUCCINATE--HYDROXYMETHYLGLUTARATE COA-TRANSFERASE"/>
    <property type="match status" value="1"/>
</dbReference>
<protein>
    <submittedName>
        <fullName evidence="2">Formyl-CoA transferase</fullName>
        <ecNumber evidence="2">2.8.3.16</ecNumber>
    </submittedName>
</protein>
<dbReference type="EC" id="2.8.3.16" evidence="2"/>
<dbReference type="InterPro" id="IPR003673">
    <property type="entry name" value="CoA-Trfase_fam_III"/>
</dbReference>
<dbReference type="InterPro" id="IPR044855">
    <property type="entry name" value="CoA-Trfase_III_dom3_sf"/>
</dbReference>
<name>A0ABX0V4F8_9HYPH</name>
<dbReference type="EMBL" id="JAASQI010000007">
    <property type="protein sequence ID" value="NIJ59145.1"/>
    <property type="molecule type" value="Genomic_DNA"/>
</dbReference>
<keyword evidence="3" id="KW-1185">Reference proteome</keyword>
<gene>
    <name evidence="2" type="ORF">FHS82_003000</name>
</gene>
<comment type="caution">
    <text evidence="2">The sequence shown here is derived from an EMBL/GenBank/DDBJ whole genome shotgun (WGS) entry which is preliminary data.</text>
</comment>
<dbReference type="Gene3D" id="3.30.1540.10">
    <property type="entry name" value="formyl-coa transferase, domain 3"/>
    <property type="match status" value="1"/>
</dbReference>
<evidence type="ECO:0000256" key="1">
    <source>
        <dbReference type="ARBA" id="ARBA00022679"/>
    </source>
</evidence>